<evidence type="ECO:0000313" key="4">
    <source>
        <dbReference type="Proteomes" id="UP001484239"/>
    </source>
</evidence>
<dbReference type="Proteomes" id="UP001484239">
    <property type="component" value="Unassembled WGS sequence"/>
</dbReference>
<feature type="compositionally biased region" description="Low complexity" evidence="1">
    <location>
        <begin position="490"/>
        <end position="518"/>
    </location>
</feature>
<comment type="caution">
    <text evidence="3">The sequence shown here is derived from an EMBL/GenBank/DDBJ whole genome shotgun (WGS) entry which is preliminary data.</text>
</comment>
<feature type="transmembrane region" description="Helical" evidence="2">
    <location>
        <begin position="94"/>
        <end position="116"/>
    </location>
</feature>
<keyword evidence="2" id="KW-0812">Transmembrane</keyword>
<keyword evidence="2" id="KW-0472">Membrane</keyword>
<feature type="transmembrane region" description="Helical" evidence="2">
    <location>
        <begin position="18"/>
        <end position="36"/>
    </location>
</feature>
<evidence type="ECO:0008006" key="5">
    <source>
        <dbReference type="Google" id="ProtNLM"/>
    </source>
</evidence>
<feature type="transmembrane region" description="Helical" evidence="2">
    <location>
        <begin position="342"/>
        <end position="361"/>
    </location>
</feature>
<feature type="transmembrane region" description="Helical" evidence="2">
    <location>
        <begin position="208"/>
        <end position="228"/>
    </location>
</feature>
<gene>
    <name evidence="3" type="ORF">WI372_00960</name>
</gene>
<evidence type="ECO:0000256" key="1">
    <source>
        <dbReference type="SAM" id="MobiDB-lite"/>
    </source>
</evidence>
<feature type="transmembrane region" description="Helical" evidence="2">
    <location>
        <begin position="172"/>
        <end position="196"/>
    </location>
</feature>
<accession>A0ABU9E493</accession>
<feature type="region of interest" description="Disordered" evidence="1">
    <location>
        <begin position="489"/>
        <end position="518"/>
    </location>
</feature>
<feature type="transmembrane region" description="Helical" evidence="2">
    <location>
        <begin position="137"/>
        <end position="160"/>
    </location>
</feature>
<name>A0ABU9E493_9BACT</name>
<organism evidence="3 4">
    <name type="scientific">Gaopeijia maritima</name>
    <dbReference type="NCBI Taxonomy" id="3119007"/>
    <lineage>
        <taxon>Bacteria</taxon>
        <taxon>Pseudomonadati</taxon>
        <taxon>Gemmatimonadota</taxon>
        <taxon>Longimicrobiia</taxon>
        <taxon>Gaopeijiales</taxon>
        <taxon>Gaopeijiaceae</taxon>
        <taxon>Gaopeijia</taxon>
    </lineage>
</organism>
<dbReference type="RefSeq" id="WP_405276344.1">
    <property type="nucleotide sequence ID" value="NZ_JBBHLI010000001.1"/>
</dbReference>
<proteinExistence type="predicted"/>
<protein>
    <recommendedName>
        <fullName evidence="5">Glycosyltransferase RgtA/B/C/D-like domain-containing protein</fullName>
    </recommendedName>
</protein>
<evidence type="ECO:0000313" key="3">
    <source>
        <dbReference type="EMBL" id="MEK9499548.1"/>
    </source>
</evidence>
<evidence type="ECO:0000256" key="2">
    <source>
        <dbReference type="SAM" id="Phobius"/>
    </source>
</evidence>
<keyword evidence="2" id="KW-1133">Transmembrane helix</keyword>
<dbReference type="EMBL" id="JBBHLI010000001">
    <property type="protein sequence ID" value="MEK9499548.1"/>
    <property type="molecule type" value="Genomic_DNA"/>
</dbReference>
<sequence length="518" mass="56551">MTTLPAAAESDLDRRLRLAVLLVLLIALMAAVLKIIDYGFVPPDDALRHAATAVGDRPYHEVLLFDEAIPAEDSTPGWHAVLRTVHRATGFDQYALVSLSIVFFFGLFTITPLFLLKRPEAWGIVLMLAIVANPGMAYRLALGRPFLLSATAVMVLVLIWQRLADDPRSRPALLACVAVAMITTWLHSTWFLVYAAPFAAVVTGHRRAAFAMLGAVTVGVVLGAALTLQPWSHLTYNVLHVFKTMGTTPGHLRVSELQPSYGEASYVVWMAILMLGWATLPELRALTLRHAGVTTALAGWVLAFTANRFWSDIGLPALLALSALLLERVLQARLPARSGTRGVVVAAVAAALFLSITSNLVRRWESSPLPQVIRLADEEVGDEWLPGDGGIVYSTEMRIFYSMYLIWPDARWNYVLGLEQGIMPRDDLAVLHDFKETGSWDSLQPWVDALRPEDRIIVSAEGRDLPEWEGTISEELPYRVVVVRRAEGQPAEPSAPASDAVAADSAAAAPSADGGTIR</sequence>
<feature type="transmembrane region" description="Helical" evidence="2">
    <location>
        <begin position="313"/>
        <end position="330"/>
    </location>
</feature>
<feature type="transmembrane region" description="Helical" evidence="2">
    <location>
        <begin position="264"/>
        <end position="280"/>
    </location>
</feature>
<reference evidence="3 4" key="1">
    <citation type="submission" date="2024-02" db="EMBL/GenBank/DDBJ databases">
        <title>A novel Gemmatimonadota bacterium.</title>
        <authorList>
            <person name="Du Z.-J."/>
            <person name="Ye Y.-Q."/>
        </authorList>
    </citation>
    <scope>NUCLEOTIDE SEQUENCE [LARGE SCALE GENOMIC DNA]</scope>
    <source>
        <strain evidence="3 4">DH-20</strain>
    </source>
</reference>
<keyword evidence="4" id="KW-1185">Reference proteome</keyword>